<dbReference type="SMART" id="SM00848">
    <property type="entry name" value="Inhibitor_I29"/>
    <property type="match status" value="1"/>
</dbReference>
<evidence type="ECO:0008006" key="12">
    <source>
        <dbReference type="Google" id="ProtNLM"/>
    </source>
</evidence>
<sequence>MEFSERWSMMFSLIVIQMLASSVLSVPGPEFVSWFQTVKMRNETIILSYKPYENTWIQYKKDYGKSYPEVDELRYTLFVSNLQLIEEHNARYVMGKESYYLEINQFADMTEKEISEMLMLDVQNETEANSMCSSYLPAQNVVVPDAIDWRQSGYVTPVKNQERCGSCWAFSATGSLEGQYFRKTKTLVSLSEQQLVDCSGKFGNHGCSGGMMSNAFAYIQYYGGLESEHDYLYVGKDQTCTASKSKVVATCRGSVCIPKGSESSLKSAVGEVGPVSVAIYAGPTFMRYRGGVYDDPSCTARVNHGVLVVGYGTDGGKDYWLVKNSWGTGWGEKGYIRMARNKNNQCRIADLGIYPLV</sequence>
<feature type="signal peptide" evidence="7">
    <location>
        <begin position="1"/>
        <end position="25"/>
    </location>
</feature>
<proteinExistence type="inferred from homology"/>
<comment type="similarity">
    <text evidence="1">Belongs to the peptidase C1 family.</text>
</comment>
<comment type="caution">
    <text evidence="10">The sequence shown here is derived from an EMBL/GenBank/DDBJ whole genome shotgun (WGS) entry which is preliminary data.</text>
</comment>
<accession>A0ABD3X9L5</accession>
<dbReference type="FunFam" id="3.90.70.10:FF:000006">
    <property type="entry name" value="Cathepsin S"/>
    <property type="match status" value="1"/>
</dbReference>
<keyword evidence="3" id="KW-0378">Hydrolase</keyword>
<dbReference type="Pfam" id="PF08246">
    <property type="entry name" value="Inhibitor_I29"/>
    <property type="match status" value="1"/>
</dbReference>
<dbReference type="PANTHER" id="PTHR12411">
    <property type="entry name" value="CYSTEINE PROTEASE FAMILY C1-RELATED"/>
    <property type="match status" value="1"/>
</dbReference>
<gene>
    <name evidence="10" type="ORF">ACJMK2_028673</name>
</gene>
<dbReference type="InterPro" id="IPR000169">
    <property type="entry name" value="Pept_cys_AS"/>
</dbReference>
<keyword evidence="4" id="KW-0788">Thiol protease</keyword>
<dbReference type="InterPro" id="IPR013128">
    <property type="entry name" value="Peptidase_C1A"/>
</dbReference>
<evidence type="ECO:0000259" key="8">
    <source>
        <dbReference type="SMART" id="SM00645"/>
    </source>
</evidence>
<dbReference type="Proteomes" id="UP001634394">
    <property type="component" value="Unassembled WGS sequence"/>
</dbReference>
<protein>
    <recommendedName>
        <fullName evidence="12">Cathepsin L</fullName>
    </recommendedName>
</protein>
<feature type="domain" description="Cathepsin propeptide inhibitor" evidence="9">
    <location>
        <begin position="56"/>
        <end position="114"/>
    </location>
</feature>
<dbReference type="Pfam" id="PF00112">
    <property type="entry name" value="Peptidase_C1"/>
    <property type="match status" value="1"/>
</dbReference>
<dbReference type="InterPro" id="IPR025660">
    <property type="entry name" value="Pept_his_AS"/>
</dbReference>
<organism evidence="10 11">
    <name type="scientific">Sinanodonta woodiana</name>
    <name type="common">Chinese pond mussel</name>
    <name type="synonym">Anodonta woodiana</name>
    <dbReference type="NCBI Taxonomy" id="1069815"/>
    <lineage>
        <taxon>Eukaryota</taxon>
        <taxon>Metazoa</taxon>
        <taxon>Spiralia</taxon>
        <taxon>Lophotrochozoa</taxon>
        <taxon>Mollusca</taxon>
        <taxon>Bivalvia</taxon>
        <taxon>Autobranchia</taxon>
        <taxon>Heteroconchia</taxon>
        <taxon>Palaeoheterodonta</taxon>
        <taxon>Unionida</taxon>
        <taxon>Unionoidea</taxon>
        <taxon>Unionidae</taxon>
        <taxon>Unioninae</taxon>
        <taxon>Sinanodonta</taxon>
    </lineage>
</organism>
<dbReference type="Gene3D" id="3.90.70.10">
    <property type="entry name" value="Cysteine proteinases"/>
    <property type="match status" value="1"/>
</dbReference>
<evidence type="ECO:0000259" key="9">
    <source>
        <dbReference type="SMART" id="SM00848"/>
    </source>
</evidence>
<evidence type="ECO:0000256" key="2">
    <source>
        <dbReference type="ARBA" id="ARBA00022670"/>
    </source>
</evidence>
<name>A0ABD3X9L5_SINWO</name>
<dbReference type="InterPro" id="IPR000668">
    <property type="entry name" value="Peptidase_C1A_C"/>
</dbReference>
<evidence type="ECO:0000256" key="1">
    <source>
        <dbReference type="ARBA" id="ARBA00008455"/>
    </source>
</evidence>
<evidence type="ECO:0000313" key="10">
    <source>
        <dbReference type="EMBL" id="KAL3882316.1"/>
    </source>
</evidence>
<keyword evidence="5" id="KW-0865">Zymogen</keyword>
<feature type="chain" id="PRO_5044887141" description="Cathepsin L" evidence="7">
    <location>
        <begin position="26"/>
        <end position="357"/>
    </location>
</feature>
<evidence type="ECO:0000256" key="6">
    <source>
        <dbReference type="ARBA" id="ARBA00023157"/>
    </source>
</evidence>
<reference evidence="10 11" key="1">
    <citation type="submission" date="2024-11" db="EMBL/GenBank/DDBJ databases">
        <title>Chromosome-level genome assembly of the freshwater bivalve Anodonta woodiana.</title>
        <authorList>
            <person name="Chen X."/>
        </authorList>
    </citation>
    <scope>NUCLEOTIDE SEQUENCE [LARGE SCALE GENOMIC DNA]</scope>
    <source>
        <strain evidence="10">MN2024</strain>
        <tissue evidence="10">Gills</tissue>
    </source>
</reference>
<dbReference type="AlphaFoldDB" id="A0ABD3X9L5"/>
<dbReference type="PROSITE" id="PS00139">
    <property type="entry name" value="THIOL_PROTEASE_CYS"/>
    <property type="match status" value="1"/>
</dbReference>
<dbReference type="PROSITE" id="PS00640">
    <property type="entry name" value="THIOL_PROTEASE_ASN"/>
    <property type="match status" value="1"/>
</dbReference>
<dbReference type="SUPFAM" id="SSF54001">
    <property type="entry name" value="Cysteine proteinases"/>
    <property type="match status" value="1"/>
</dbReference>
<dbReference type="PROSITE" id="PS00639">
    <property type="entry name" value="THIOL_PROTEASE_HIS"/>
    <property type="match status" value="1"/>
</dbReference>
<evidence type="ECO:0000313" key="11">
    <source>
        <dbReference type="Proteomes" id="UP001634394"/>
    </source>
</evidence>
<dbReference type="InterPro" id="IPR025661">
    <property type="entry name" value="Pept_asp_AS"/>
</dbReference>
<dbReference type="PRINTS" id="PR00705">
    <property type="entry name" value="PAPAIN"/>
</dbReference>
<keyword evidence="6" id="KW-1015">Disulfide bond</keyword>
<evidence type="ECO:0000256" key="3">
    <source>
        <dbReference type="ARBA" id="ARBA00022801"/>
    </source>
</evidence>
<dbReference type="SMART" id="SM00645">
    <property type="entry name" value="Pept_C1"/>
    <property type="match status" value="1"/>
</dbReference>
<keyword evidence="11" id="KW-1185">Reference proteome</keyword>
<keyword evidence="2" id="KW-0645">Protease</keyword>
<evidence type="ECO:0000256" key="4">
    <source>
        <dbReference type="ARBA" id="ARBA00022807"/>
    </source>
</evidence>
<keyword evidence="7" id="KW-0732">Signal</keyword>
<dbReference type="InterPro" id="IPR013201">
    <property type="entry name" value="Prot_inhib_I29"/>
</dbReference>
<evidence type="ECO:0000256" key="5">
    <source>
        <dbReference type="ARBA" id="ARBA00023145"/>
    </source>
</evidence>
<dbReference type="CDD" id="cd02248">
    <property type="entry name" value="Peptidase_C1A"/>
    <property type="match status" value="1"/>
</dbReference>
<dbReference type="EMBL" id="JBJQND010000003">
    <property type="protein sequence ID" value="KAL3882316.1"/>
    <property type="molecule type" value="Genomic_DNA"/>
</dbReference>
<dbReference type="GO" id="GO:0006508">
    <property type="term" value="P:proteolysis"/>
    <property type="evidence" value="ECO:0007669"/>
    <property type="project" value="UniProtKB-KW"/>
</dbReference>
<feature type="domain" description="Peptidase C1A papain C-terminal" evidence="8">
    <location>
        <begin position="143"/>
        <end position="356"/>
    </location>
</feature>
<dbReference type="InterPro" id="IPR039417">
    <property type="entry name" value="Peptidase_C1A_papain-like"/>
</dbReference>
<dbReference type="InterPro" id="IPR038765">
    <property type="entry name" value="Papain-like_cys_pep_sf"/>
</dbReference>
<dbReference type="GO" id="GO:0008234">
    <property type="term" value="F:cysteine-type peptidase activity"/>
    <property type="evidence" value="ECO:0007669"/>
    <property type="project" value="UniProtKB-KW"/>
</dbReference>
<evidence type="ECO:0000256" key="7">
    <source>
        <dbReference type="SAM" id="SignalP"/>
    </source>
</evidence>